<accession>A0ABQ8Q5Z1</accession>
<protein>
    <submittedName>
        <fullName evidence="2">Mitochondrial ATP synthase epsilon chain-domain-containing protein</fullName>
    </submittedName>
</protein>
<dbReference type="SUPFAM" id="SSF48690">
    <property type="entry name" value="Epsilon subunit of mitochondrial F1F0-ATP synthase"/>
    <property type="match status" value="1"/>
</dbReference>
<dbReference type="CDD" id="cd12153">
    <property type="entry name" value="F1-ATPase_epsilon"/>
    <property type="match status" value="1"/>
</dbReference>
<gene>
    <name evidence="2" type="ORF">F5050DRAFT_1810100</name>
</gene>
<sequence length="89" mass="9791">MLSEKASGSFISSSSMSAATWRSVFTFNNYSQITAGAVRKSLKETQRLAAEKRGITALRYQVWESGKGGEQITLNPAQEFDPRKKMAAV</sequence>
<evidence type="ECO:0000313" key="2">
    <source>
        <dbReference type="EMBL" id="KAJ3993895.1"/>
    </source>
</evidence>
<dbReference type="EMBL" id="MU790735">
    <property type="protein sequence ID" value="KAJ3993895.1"/>
    <property type="molecule type" value="Genomic_DNA"/>
</dbReference>
<keyword evidence="3" id="KW-1185">Reference proteome</keyword>
<comment type="caution">
    <text evidence="2">The sequence shown here is derived from an EMBL/GenBank/DDBJ whole genome shotgun (WGS) entry which is preliminary data.</text>
</comment>
<dbReference type="InterPro" id="IPR006721">
    <property type="entry name" value="ATP_synth_F1_esu_mt"/>
</dbReference>
<organism evidence="2 3">
    <name type="scientific">Lentinula boryana</name>
    <dbReference type="NCBI Taxonomy" id="40481"/>
    <lineage>
        <taxon>Eukaryota</taxon>
        <taxon>Fungi</taxon>
        <taxon>Dikarya</taxon>
        <taxon>Basidiomycota</taxon>
        <taxon>Agaricomycotina</taxon>
        <taxon>Agaricomycetes</taxon>
        <taxon>Agaricomycetidae</taxon>
        <taxon>Agaricales</taxon>
        <taxon>Marasmiineae</taxon>
        <taxon>Omphalotaceae</taxon>
        <taxon>Lentinula</taxon>
    </lineage>
</organism>
<name>A0ABQ8Q5Z1_9AGAR</name>
<dbReference type="Gene3D" id="1.10.1620.20">
    <property type="entry name" value="ATP synthase, F1 complex, epsilon subunit superfamily, mitochondrial"/>
    <property type="match status" value="1"/>
</dbReference>
<evidence type="ECO:0000256" key="1">
    <source>
        <dbReference type="ARBA" id="ARBA00009502"/>
    </source>
</evidence>
<proteinExistence type="inferred from homology"/>
<reference evidence="2" key="1">
    <citation type="submission" date="2022-08" db="EMBL/GenBank/DDBJ databases">
        <authorList>
            <consortium name="DOE Joint Genome Institute"/>
            <person name="Min B."/>
            <person name="Riley R."/>
            <person name="Sierra-Patev S."/>
            <person name="Naranjo-Ortiz M."/>
            <person name="Looney B."/>
            <person name="Konkel Z."/>
            <person name="Slot J.C."/>
            <person name="Sakamoto Y."/>
            <person name="Steenwyk J.L."/>
            <person name="Rokas A."/>
            <person name="Carro J."/>
            <person name="Camarero S."/>
            <person name="Ferreira P."/>
            <person name="Molpeceres G."/>
            <person name="Ruiz-Duenas F.J."/>
            <person name="Serrano A."/>
            <person name="Henrissat B."/>
            <person name="Drula E."/>
            <person name="Hughes K.W."/>
            <person name="Mata J.L."/>
            <person name="Ishikawa N.K."/>
            <person name="Vargas-Isla R."/>
            <person name="Ushijima S."/>
            <person name="Smith C.A."/>
            <person name="Ahrendt S."/>
            <person name="Andreopoulos W."/>
            <person name="He G."/>
            <person name="Labutti K."/>
            <person name="Lipzen A."/>
            <person name="Ng V."/>
            <person name="Sandor L."/>
            <person name="Barry K."/>
            <person name="Martinez A.T."/>
            <person name="Xiao Y."/>
            <person name="Gibbons J.G."/>
            <person name="Terashima K."/>
            <person name="Hibbett D.S."/>
            <person name="Grigoriev I.V."/>
        </authorList>
    </citation>
    <scope>NUCLEOTIDE SEQUENCE</scope>
    <source>
        <strain evidence="2">TFB10827</strain>
    </source>
</reference>
<comment type="similarity">
    <text evidence="1">Belongs to the eukaryotic ATPase epsilon family.</text>
</comment>
<dbReference type="InterPro" id="IPR036742">
    <property type="entry name" value="ATP_synth_F1_esu_sf_mt"/>
</dbReference>
<evidence type="ECO:0000313" key="3">
    <source>
        <dbReference type="Proteomes" id="UP001163828"/>
    </source>
</evidence>
<dbReference type="Pfam" id="PF04627">
    <property type="entry name" value="ATP-synt_Eps"/>
    <property type="match status" value="1"/>
</dbReference>
<dbReference type="Proteomes" id="UP001163828">
    <property type="component" value="Unassembled WGS sequence"/>
</dbReference>